<keyword evidence="6 10" id="KW-0812">Transmembrane</keyword>
<dbReference type="Pfam" id="PF07219">
    <property type="entry name" value="HemY_N"/>
    <property type="match status" value="1"/>
</dbReference>
<comment type="pathway">
    <text evidence="3">Porphyrin-containing compound metabolism; protoheme biosynthesis.</text>
</comment>
<evidence type="ECO:0000256" key="8">
    <source>
        <dbReference type="ARBA" id="ARBA00023136"/>
    </source>
</evidence>
<keyword evidence="5" id="KW-0997">Cell inner membrane</keyword>
<keyword evidence="4" id="KW-1003">Cell membrane</keyword>
<feature type="domain" description="HemY N-terminal" evidence="11">
    <location>
        <begin position="26"/>
        <end position="132"/>
    </location>
</feature>
<proteinExistence type="predicted"/>
<evidence type="ECO:0000259" key="11">
    <source>
        <dbReference type="Pfam" id="PF07219"/>
    </source>
</evidence>
<evidence type="ECO:0000313" key="13">
    <source>
        <dbReference type="Proteomes" id="UP000654367"/>
    </source>
</evidence>
<feature type="transmembrane region" description="Helical" evidence="10">
    <location>
        <begin position="39"/>
        <end position="70"/>
    </location>
</feature>
<evidence type="ECO:0000313" key="12">
    <source>
        <dbReference type="EMBL" id="GGP49772.1"/>
    </source>
</evidence>
<dbReference type="Proteomes" id="UP000654367">
    <property type="component" value="Unassembled WGS sequence"/>
</dbReference>
<dbReference type="InterPro" id="IPR011990">
    <property type="entry name" value="TPR-like_helical_dom_sf"/>
</dbReference>
<comment type="function">
    <text evidence="1">Involved in a late step of protoheme IX synthesis.</text>
</comment>
<dbReference type="SUPFAM" id="SSF48452">
    <property type="entry name" value="TPR-like"/>
    <property type="match status" value="1"/>
</dbReference>
<evidence type="ECO:0000256" key="3">
    <source>
        <dbReference type="ARBA" id="ARBA00004744"/>
    </source>
</evidence>
<evidence type="ECO:0000256" key="2">
    <source>
        <dbReference type="ARBA" id="ARBA00004429"/>
    </source>
</evidence>
<sequence length="389" mass="43297">MIKVLVFVLLILVGLCLSPLIIGQSGYVYIAIGEYQIETSLVAAVVGLIVFYFVLQLLEWAIMLLLNLALNSRYLPTKWRQKAAKKHTLVGALAIAEENWPAAETAMAKGAQQGEIPLLNLFAAARAAHHQGKTTARDHYLTQAEKSPVAKTAVNTSRARYFIKQGELAQARAIVDKLEPTSKSSEPVLKLAIDLYQQQQDWQALKLLLPIIVKRKLLNDVELQTLSVKTNTILLADAAKTSEAELEKCWQWLSKSDRKQDTLLVTYAHGLNGFNRQAQALKLLSKQLKAAPSAILFEALPELVSADDTDIRNVLARLESTHENDADYQMCLAKLAMQQRDAKQAKIHWQNVCRIAPTHQSWLSLAQIQEQLGENSAANQNYRKAANAM</sequence>
<evidence type="ECO:0000256" key="4">
    <source>
        <dbReference type="ARBA" id="ARBA00022475"/>
    </source>
</evidence>
<comment type="subcellular location">
    <subcellularLocation>
        <location evidence="2">Cell inner membrane</location>
        <topology evidence="2">Multi-pass membrane protein</topology>
    </subcellularLocation>
</comment>
<keyword evidence="7 10" id="KW-1133">Transmembrane helix</keyword>
<keyword evidence="8 10" id="KW-0472">Membrane</keyword>
<reference evidence="13" key="1">
    <citation type="journal article" date="2019" name="Int. J. Syst. Evol. Microbiol.">
        <title>The Global Catalogue of Microorganisms (GCM) 10K type strain sequencing project: providing services to taxonomists for standard genome sequencing and annotation.</title>
        <authorList>
            <consortium name="The Broad Institute Genomics Platform"/>
            <consortium name="The Broad Institute Genome Sequencing Center for Infectious Disease"/>
            <person name="Wu L."/>
            <person name="Ma J."/>
        </authorList>
    </citation>
    <scope>NUCLEOTIDE SEQUENCE [LARGE SCALE GENOMIC DNA]</scope>
    <source>
        <strain evidence="13">JCM 32304</strain>
    </source>
</reference>
<evidence type="ECO:0000256" key="10">
    <source>
        <dbReference type="SAM" id="Phobius"/>
    </source>
</evidence>
<organism evidence="12 13">
    <name type="scientific">Shewanella saliphila</name>
    <dbReference type="NCBI Taxonomy" id="2282698"/>
    <lineage>
        <taxon>Bacteria</taxon>
        <taxon>Pseudomonadati</taxon>
        <taxon>Pseudomonadota</taxon>
        <taxon>Gammaproteobacteria</taxon>
        <taxon>Alteromonadales</taxon>
        <taxon>Shewanellaceae</taxon>
        <taxon>Shewanella</taxon>
    </lineage>
</organism>
<keyword evidence="13" id="KW-1185">Reference proteome</keyword>
<evidence type="ECO:0000256" key="1">
    <source>
        <dbReference type="ARBA" id="ARBA00002962"/>
    </source>
</evidence>
<dbReference type="RefSeq" id="WP_188918966.1">
    <property type="nucleotide sequence ID" value="NZ_BMQV01000011.1"/>
</dbReference>
<keyword evidence="9" id="KW-0627">Porphyrin biosynthesis</keyword>
<dbReference type="InterPro" id="IPR010817">
    <property type="entry name" value="HemY_N"/>
</dbReference>
<evidence type="ECO:0000256" key="7">
    <source>
        <dbReference type="ARBA" id="ARBA00022989"/>
    </source>
</evidence>
<comment type="caution">
    <text evidence="12">The sequence shown here is derived from an EMBL/GenBank/DDBJ whole genome shotgun (WGS) entry which is preliminary data.</text>
</comment>
<dbReference type="Gene3D" id="1.25.40.10">
    <property type="entry name" value="Tetratricopeptide repeat domain"/>
    <property type="match status" value="1"/>
</dbReference>
<evidence type="ECO:0000256" key="5">
    <source>
        <dbReference type="ARBA" id="ARBA00022519"/>
    </source>
</evidence>
<dbReference type="InterPro" id="IPR005254">
    <property type="entry name" value="Heme_biosyn_assoc_TPR_pro"/>
</dbReference>
<dbReference type="NCBIfam" id="TIGR00540">
    <property type="entry name" value="TPR_hemY_coli"/>
    <property type="match status" value="1"/>
</dbReference>
<name>A0ABQ2Q6B1_9GAMM</name>
<gene>
    <name evidence="12" type="primary">hemY</name>
    <name evidence="12" type="ORF">GCM10009409_15380</name>
</gene>
<evidence type="ECO:0000256" key="6">
    <source>
        <dbReference type="ARBA" id="ARBA00022692"/>
    </source>
</evidence>
<dbReference type="EMBL" id="BMQV01000011">
    <property type="protein sequence ID" value="GGP49772.1"/>
    <property type="molecule type" value="Genomic_DNA"/>
</dbReference>
<evidence type="ECO:0000256" key="9">
    <source>
        <dbReference type="ARBA" id="ARBA00023244"/>
    </source>
</evidence>
<accession>A0ABQ2Q6B1</accession>
<protein>
    <submittedName>
        <fullName evidence="12">Heme biosynthesis protein HemY</fullName>
    </submittedName>
</protein>